<dbReference type="Proteomes" id="UP001161405">
    <property type="component" value="Unassembled WGS sequence"/>
</dbReference>
<keyword evidence="5 7" id="KW-1133">Transmembrane helix</keyword>
<evidence type="ECO:0000256" key="4">
    <source>
        <dbReference type="ARBA" id="ARBA00022692"/>
    </source>
</evidence>
<keyword evidence="9" id="KW-1185">Reference proteome</keyword>
<gene>
    <name evidence="8" type="ORF">GCM10007879_19690</name>
</gene>
<comment type="subcellular location">
    <subcellularLocation>
        <location evidence="1">Cell membrane</location>
        <topology evidence="1">Multi-pass membrane protein</topology>
    </subcellularLocation>
</comment>
<evidence type="ECO:0000313" key="8">
    <source>
        <dbReference type="EMBL" id="GLQ17720.1"/>
    </source>
</evidence>
<evidence type="ECO:0000256" key="7">
    <source>
        <dbReference type="SAM" id="Phobius"/>
    </source>
</evidence>
<evidence type="ECO:0000256" key="2">
    <source>
        <dbReference type="ARBA" id="ARBA00006679"/>
    </source>
</evidence>
<comment type="similarity">
    <text evidence="2">Belongs to the DoxX family.</text>
</comment>
<evidence type="ECO:0000256" key="6">
    <source>
        <dbReference type="ARBA" id="ARBA00023136"/>
    </source>
</evidence>
<dbReference type="Pfam" id="PF07681">
    <property type="entry name" value="DoxX"/>
    <property type="match status" value="1"/>
</dbReference>
<proteinExistence type="inferred from homology"/>
<dbReference type="InterPro" id="IPR051907">
    <property type="entry name" value="DoxX-like_oxidoreductase"/>
</dbReference>
<name>A0ABQ5UTR8_9HYPH</name>
<dbReference type="PANTHER" id="PTHR33452">
    <property type="entry name" value="OXIDOREDUCTASE CATD-RELATED"/>
    <property type="match status" value="1"/>
</dbReference>
<feature type="transmembrane region" description="Helical" evidence="7">
    <location>
        <begin position="73"/>
        <end position="93"/>
    </location>
</feature>
<dbReference type="InterPro" id="IPR032808">
    <property type="entry name" value="DoxX"/>
</dbReference>
<organism evidence="8 9">
    <name type="scientific">Maritalea porphyrae</name>
    <dbReference type="NCBI Taxonomy" id="880732"/>
    <lineage>
        <taxon>Bacteria</taxon>
        <taxon>Pseudomonadati</taxon>
        <taxon>Pseudomonadota</taxon>
        <taxon>Alphaproteobacteria</taxon>
        <taxon>Hyphomicrobiales</taxon>
        <taxon>Devosiaceae</taxon>
        <taxon>Maritalea</taxon>
    </lineage>
</organism>
<keyword evidence="6 7" id="KW-0472">Membrane</keyword>
<evidence type="ECO:0000256" key="1">
    <source>
        <dbReference type="ARBA" id="ARBA00004651"/>
    </source>
</evidence>
<protein>
    <submittedName>
        <fullName evidence="8">Membrane protein</fullName>
    </submittedName>
</protein>
<dbReference type="PANTHER" id="PTHR33452:SF1">
    <property type="entry name" value="INNER MEMBRANE PROTEIN YPHA-RELATED"/>
    <property type="match status" value="1"/>
</dbReference>
<feature type="transmembrane region" description="Helical" evidence="7">
    <location>
        <begin position="48"/>
        <end position="66"/>
    </location>
</feature>
<comment type="caution">
    <text evidence="8">The sequence shown here is derived from an EMBL/GenBank/DDBJ whole genome shotgun (WGS) entry which is preliminary data.</text>
</comment>
<dbReference type="RefSeq" id="WP_284364081.1">
    <property type="nucleotide sequence ID" value="NZ_BSNI01000002.1"/>
</dbReference>
<evidence type="ECO:0000256" key="3">
    <source>
        <dbReference type="ARBA" id="ARBA00022475"/>
    </source>
</evidence>
<keyword evidence="4 7" id="KW-0812">Transmembrane</keyword>
<reference evidence="8" key="1">
    <citation type="journal article" date="2014" name="Int. J. Syst. Evol. Microbiol.">
        <title>Complete genome of a new Firmicutes species belonging to the dominant human colonic microbiota ('Ruminococcus bicirculans') reveals two chromosomes and a selective capacity to utilize plant glucans.</title>
        <authorList>
            <consortium name="NISC Comparative Sequencing Program"/>
            <person name="Wegmann U."/>
            <person name="Louis P."/>
            <person name="Goesmann A."/>
            <person name="Henrissat B."/>
            <person name="Duncan S.H."/>
            <person name="Flint H.J."/>
        </authorList>
    </citation>
    <scope>NUCLEOTIDE SEQUENCE</scope>
    <source>
        <strain evidence="8">NBRC 107169</strain>
    </source>
</reference>
<feature type="transmembrane region" description="Helical" evidence="7">
    <location>
        <begin position="7"/>
        <end position="28"/>
    </location>
</feature>
<accession>A0ABQ5UTR8</accession>
<evidence type="ECO:0000256" key="5">
    <source>
        <dbReference type="ARBA" id="ARBA00022989"/>
    </source>
</evidence>
<dbReference type="EMBL" id="BSNI01000002">
    <property type="protein sequence ID" value="GLQ17720.1"/>
    <property type="molecule type" value="Genomic_DNA"/>
</dbReference>
<reference evidence="8" key="2">
    <citation type="submission" date="2023-01" db="EMBL/GenBank/DDBJ databases">
        <title>Draft genome sequence of Maritalea porphyrae strain NBRC 107169.</title>
        <authorList>
            <person name="Sun Q."/>
            <person name="Mori K."/>
        </authorList>
    </citation>
    <scope>NUCLEOTIDE SEQUENCE</scope>
    <source>
        <strain evidence="8">NBRC 107169</strain>
    </source>
</reference>
<sequence length="127" mass="13171">MDGLKKFAPLVARVFLAVLFIMAGIGKLTGAEATAGYFGALGIPMPGVSVYLIGLFEVVGGLAIVVGYQTRIVALLLAVFSVASAVLAHSNFADQTHMVMFMKNLGLAGGFLLLWVHGAGGMAIDKD</sequence>
<evidence type="ECO:0000313" key="9">
    <source>
        <dbReference type="Proteomes" id="UP001161405"/>
    </source>
</evidence>
<keyword evidence="3" id="KW-1003">Cell membrane</keyword>
<feature type="transmembrane region" description="Helical" evidence="7">
    <location>
        <begin position="105"/>
        <end position="124"/>
    </location>
</feature>